<dbReference type="Pfam" id="PF00550">
    <property type="entry name" value="PP-binding"/>
    <property type="match status" value="1"/>
</dbReference>
<proteinExistence type="predicted"/>
<dbReference type="Gene3D" id="3.40.50.12780">
    <property type="entry name" value="N-terminal domain of ligase-like"/>
    <property type="match status" value="1"/>
</dbReference>
<dbReference type="InterPro" id="IPR020845">
    <property type="entry name" value="AMP-binding_CS"/>
</dbReference>
<dbReference type="SUPFAM" id="SSF56801">
    <property type="entry name" value="Acetyl-CoA synthetase-like"/>
    <property type="match status" value="1"/>
</dbReference>
<protein>
    <submittedName>
        <fullName evidence="3">Amino acid adenylation domain-containing protein</fullName>
    </submittedName>
</protein>
<organism evidence="3 4">
    <name type="scientific">Rhodoplanes serenus</name>
    <dbReference type="NCBI Taxonomy" id="200615"/>
    <lineage>
        <taxon>Bacteria</taxon>
        <taxon>Pseudomonadati</taxon>
        <taxon>Pseudomonadota</taxon>
        <taxon>Alphaproteobacteria</taxon>
        <taxon>Hyphomicrobiales</taxon>
        <taxon>Nitrobacteraceae</taxon>
        <taxon>Rhodoplanes</taxon>
    </lineage>
</organism>
<sequence length="1389" mass="150426">MAHRIEFGSALGGATHGVDSTAALQALVQRRADDRPGHGDVLFCRSADKAPRWRPGERLHHLIEEAADRFGGHAAVVMGDVVLTYAGLDHRANQVARHLIAEGVRPGDRVGLLFDKSIETYVALLAVLKAGAAYVPVDAGFPADRVGYILEDAGVRTVVTMEALAARLASLDVRPIALDAARPAIDARPDHRVGADEVTPSDDPLCYVLYTSGTTGNPKGVAVEHPSICNFVRVAAETYGYRPGDRVYQGMTIAFDFSIEETWVPLSAGATLIPGRAGGGLVGEELADFLHDRRVTAMCCCPTLLATIEKDLPHLRLLMVGGEACPQNLVTRWSRAGRTILNTYGPTEATVTCTVTELVAEKPVTIGVPMPTYAIVILDPAEPRALPRGELGELGIAGIGVARGYLGRDDLTAQKFIPDFLAIPNNASGRIYRTGDLARINEDGEIEYLGRIDTQVKIRGYRIELVEIESVLMELPQIAQAAVSTYEPAPGLVELVGYYTLKPGAGELPRRDIVQALRRRLPAYMVPAYLEELDAIPMSASNKADRKRLPKPRGPRCQAGDKVVAARTENERLLVEAIAEILTVERVSTEDHFFDDLGANSLLMARFCARIRRNPGMENVSMRDIYMNPTIARLAKSLGDAAPEAEPETAPEPFHEPSRLSYYSCGALQVLFYAAWSLLGLWVFDTGLEWAYAATGPVDLYLRAVGAAVASFVGLTAVSVIGKWLLVGRFKAERIPIWSFRYFRFWAAKTLIRNAPVALFAGHPIYNVYLRLLGAKIGRNTMVKCRFVPVCTDLIAIGDDTILRKDSILLGYRAQSNFIHTGPVTIGDRAFVGEASVLDIDTAMGNDTQLGHASSLQSGQRIADGERRHGSPAVATTTDYVRVDAVPCSTLRRGLAEAAQLALVLAVAVPLPIVALALWDQHGGAGSAAAAAGLWGSVGTVLVVSAVSFFGSIVAGLLGVWGVPRLTRLLLTEGRTYTNFGIHAWLQSITAKLTNVPFFNVLFGDSSAIVHYMRFAGWNLNTVEQTGSNIGTNQKHDNPLLCDIGSGTMVSDGLSMINVEMSASAFRLRTTRIGDRNYLGNNICYPPGGRTGANVLLGTKVMIPIDGPVRENVGLLGSPPFEIPRMVERDKSMLDALPPEERRRRLVAKNRYNAVTAALFLATRWLLVFASLMVWQAGLLAYPEWGVLALFAAGAVSSAGAVLWFTLLERASIGFRDLKPEMVTIYDPQFWAHERHWKLSDWPHVQLFGGTPIKSLILRLMGVKVGRMVYDAGCSITDRSLTQVGDCANLNEGSVLQAHSLEEGVFKSDHIRMGHGCTLGPAAFVHYGVTLGDHVVLDADAFLMKGEVVEANTAWRGNPAKLSRRHGEPAVAQPALAAPVAPHYRIAAE</sequence>
<dbReference type="Pfam" id="PF13193">
    <property type="entry name" value="AMP-binding_C"/>
    <property type="match status" value="1"/>
</dbReference>
<evidence type="ECO:0000313" key="4">
    <source>
        <dbReference type="Proteomes" id="UP000438991"/>
    </source>
</evidence>
<feature type="domain" description="Carrier" evidence="2">
    <location>
        <begin position="565"/>
        <end position="642"/>
    </location>
</feature>
<dbReference type="PANTHER" id="PTHR45527:SF1">
    <property type="entry name" value="FATTY ACID SYNTHASE"/>
    <property type="match status" value="1"/>
</dbReference>
<dbReference type="GO" id="GO:0044550">
    <property type="term" value="P:secondary metabolite biosynthetic process"/>
    <property type="evidence" value="ECO:0007669"/>
    <property type="project" value="TreeGrafter"/>
</dbReference>
<comment type="caution">
    <text evidence="3">The sequence shown here is derived from an EMBL/GenBank/DDBJ whole genome shotgun (WGS) entry which is preliminary data.</text>
</comment>
<feature type="transmembrane region" description="Helical" evidence="1">
    <location>
        <begin position="901"/>
        <end position="919"/>
    </location>
</feature>
<dbReference type="NCBIfam" id="TIGR01733">
    <property type="entry name" value="AA-adenyl-dom"/>
    <property type="match status" value="1"/>
</dbReference>
<dbReference type="Pfam" id="PF00501">
    <property type="entry name" value="AMP-binding"/>
    <property type="match status" value="1"/>
</dbReference>
<dbReference type="CDD" id="cd05930">
    <property type="entry name" value="A_NRPS"/>
    <property type="match status" value="1"/>
</dbReference>
<feature type="transmembrane region" description="Helical" evidence="1">
    <location>
        <begin position="1152"/>
        <end position="1175"/>
    </location>
</feature>
<dbReference type="InterPro" id="IPR045851">
    <property type="entry name" value="AMP-bd_C_sf"/>
</dbReference>
<keyword evidence="1" id="KW-0472">Membrane</keyword>
<dbReference type="GO" id="GO:0005737">
    <property type="term" value="C:cytoplasm"/>
    <property type="evidence" value="ECO:0007669"/>
    <property type="project" value="TreeGrafter"/>
</dbReference>
<dbReference type="NCBIfam" id="TIGR02353">
    <property type="entry name" value="NRPS_term_dom"/>
    <property type="match status" value="1"/>
</dbReference>
<dbReference type="EMBL" id="WNKV01000021">
    <property type="protein sequence ID" value="MTW18853.1"/>
    <property type="molecule type" value="Genomic_DNA"/>
</dbReference>
<dbReference type="GO" id="GO:0043041">
    <property type="term" value="P:amino acid activation for nonribosomal peptide biosynthetic process"/>
    <property type="evidence" value="ECO:0007669"/>
    <property type="project" value="TreeGrafter"/>
</dbReference>
<dbReference type="FunFam" id="3.40.50.980:FF:000001">
    <property type="entry name" value="Non-ribosomal peptide synthetase"/>
    <property type="match status" value="1"/>
</dbReference>
<dbReference type="PROSITE" id="PS00455">
    <property type="entry name" value="AMP_BINDING"/>
    <property type="match status" value="1"/>
</dbReference>
<feature type="transmembrane region" description="Helical" evidence="1">
    <location>
        <begin position="1187"/>
        <end position="1208"/>
    </location>
</feature>
<feature type="transmembrane region" description="Helical" evidence="1">
    <location>
        <begin position="939"/>
        <end position="961"/>
    </location>
</feature>
<dbReference type="InterPro" id="IPR042099">
    <property type="entry name" value="ANL_N_sf"/>
</dbReference>
<dbReference type="InterPro" id="IPR009081">
    <property type="entry name" value="PP-bd_ACP"/>
</dbReference>
<dbReference type="InterPro" id="IPR029058">
    <property type="entry name" value="AB_hydrolase_fold"/>
</dbReference>
<reference evidence="3 4" key="1">
    <citation type="submission" date="2019-11" db="EMBL/GenBank/DDBJ databases">
        <title>Whole-genome sequence of Rhodoplanes serenus DSM 18633, type strain.</title>
        <authorList>
            <person name="Kyndt J.A."/>
            <person name="Meyer T.E."/>
        </authorList>
    </citation>
    <scope>NUCLEOTIDE SEQUENCE [LARGE SCALE GENOMIC DNA]</scope>
    <source>
        <strain evidence="3 4">DSM 18633</strain>
    </source>
</reference>
<dbReference type="PANTHER" id="PTHR45527">
    <property type="entry name" value="NONRIBOSOMAL PEPTIDE SYNTHETASE"/>
    <property type="match status" value="1"/>
</dbReference>
<dbReference type="InterPro" id="IPR025110">
    <property type="entry name" value="AMP-bd_C"/>
</dbReference>
<accession>A0A9X4XPB1</accession>
<name>A0A9X4XPB1_9BRAD</name>
<dbReference type="GO" id="GO:0031177">
    <property type="term" value="F:phosphopantetheine binding"/>
    <property type="evidence" value="ECO:0007669"/>
    <property type="project" value="TreeGrafter"/>
</dbReference>
<dbReference type="InterPro" id="IPR012728">
    <property type="entry name" value="Pls/PosA_C"/>
</dbReference>
<dbReference type="Proteomes" id="UP000438991">
    <property type="component" value="Unassembled WGS sequence"/>
</dbReference>
<dbReference type="SUPFAM" id="SSF51161">
    <property type="entry name" value="Trimeric LpxA-like enzymes"/>
    <property type="match status" value="2"/>
</dbReference>
<gene>
    <name evidence="3" type="ORF">GJ689_21890</name>
</gene>
<evidence type="ECO:0000259" key="2">
    <source>
        <dbReference type="PROSITE" id="PS50075"/>
    </source>
</evidence>
<evidence type="ECO:0000313" key="3">
    <source>
        <dbReference type="EMBL" id="MTW18853.1"/>
    </source>
</evidence>
<evidence type="ECO:0000256" key="1">
    <source>
        <dbReference type="SAM" id="Phobius"/>
    </source>
</evidence>
<dbReference type="Gene3D" id="2.160.10.10">
    <property type="entry name" value="Hexapeptide repeat proteins"/>
    <property type="match status" value="2"/>
</dbReference>
<dbReference type="FunFam" id="3.40.50.12780:FF:000012">
    <property type="entry name" value="Non-ribosomal peptide synthetase"/>
    <property type="match status" value="1"/>
</dbReference>
<dbReference type="Gene3D" id="3.30.300.30">
    <property type="match status" value="1"/>
</dbReference>
<dbReference type="Gene3D" id="3.40.50.1820">
    <property type="entry name" value="alpha/beta hydrolase"/>
    <property type="match status" value="1"/>
</dbReference>
<dbReference type="InterPro" id="IPR000873">
    <property type="entry name" value="AMP-dep_synth/lig_dom"/>
</dbReference>
<dbReference type="PROSITE" id="PS50075">
    <property type="entry name" value="CARRIER"/>
    <property type="match status" value="1"/>
</dbReference>
<feature type="transmembrane region" description="Helical" evidence="1">
    <location>
        <begin position="704"/>
        <end position="726"/>
    </location>
</feature>
<dbReference type="InterPro" id="IPR010071">
    <property type="entry name" value="AA_adenyl_dom"/>
</dbReference>
<dbReference type="InterPro" id="IPR036736">
    <property type="entry name" value="ACP-like_sf"/>
</dbReference>
<keyword evidence="1" id="KW-1133">Transmembrane helix</keyword>
<dbReference type="InterPro" id="IPR011004">
    <property type="entry name" value="Trimer_LpxA-like_sf"/>
</dbReference>
<dbReference type="SUPFAM" id="SSF47336">
    <property type="entry name" value="ACP-like"/>
    <property type="match status" value="1"/>
</dbReference>
<dbReference type="RefSeq" id="WP_155481220.1">
    <property type="nucleotide sequence ID" value="NZ_WNKV01000021.1"/>
</dbReference>
<keyword evidence="1" id="KW-0812">Transmembrane</keyword>